<feature type="region of interest" description="Disordered" evidence="1">
    <location>
        <begin position="129"/>
        <end position="312"/>
    </location>
</feature>
<feature type="domain" description="DUF6542" evidence="3">
    <location>
        <begin position="6"/>
        <end position="121"/>
    </location>
</feature>
<evidence type="ECO:0000313" key="4">
    <source>
        <dbReference type="EMBL" id="TDQ58413.1"/>
    </source>
</evidence>
<name>A0A4R6V9N6_9PSEU</name>
<reference evidence="4 5" key="1">
    <citation type="submission" date="2019-03" db="EMBL/GenBank/DDBJ databases">
        <title>Genomic Encyclopedia of Type Strains, Phase IV (KMG-IV): sequencing the most valuable type-strain genomes for metagenomic binning, comparative biology and taxonomic classification.</title>
        <authorList>
            <person name="Goeker M."/>
        </authorList>
    </citation>
    <scope>NUCLEOTIDE SEQUENCE [LARGE SCALE GENOMIC DNA]</scope>
    <source>
        <strain evidence="4 5">DSM 45775</strain>
    </source>
</reference>
<comment type="caution">
    <text evidence="4">The sequence shown here is derived from an EMBL/GenBank/DDBJ whole genome shotgun (WGS) entry which is preliminary data.</text>
</comment>
<dbReference type="EMBL" id="SNYO01000004">
    <property type="protein sequence ID" value="TDQ58413.1"/>
    <property type="molecule type" value="Genomic_DNA"/>
</dbReference>
<keyword evidence="2" id="KW-1133">Transmembrane helix</keyword>
<keyword evidence="5" id="KW-1185">Reference proteome</keyword>
<accession>A0A4R6V9N6</accession>
<organism evidence="4 5">
    <name type="scientific">Actinomycetospora succinea</name>
    <dbReference type="NCBI Taxonomy" id="663603"/>
    <lineage>
        <taxon>Bacteria</taxon>
        <taxon>Bacillati</taxon>
        <taxon>Actinomycetota</taxon>
        <taxon>Actinomycetes</taxon>
        <taxon>Pseudonocardiales</taxon>
        <taxon>Pseudonocardiaceae</taxon>
        <taxon>Actinomycetospora</taxon>
    </lineage>
</organism>
<evidence type="ECO:0000259" key="3">
    <source>
        <dbReference type="Pfam" id="PF20177"/>
    </source>
</evidence>
<feature type="transmembrane region" description="Helical" evidence="2">
    <location>
        <begin position="7"/>
        <end position="30"/>
    </location>
</feature>
<feature type="transmembrane region" description="Helical" evidence="2">
    <location>
        <begin position="65"/>
        <end position="83"/>
    </location>
</feature>
<dbReference type="InterPro" id="IPR046672">
    <property type="entry name" value="DUF6542"/>
</dbReference>
<keyword evidence="2" id="KW-0812">Transmembrane</keyword>
<sequence length="312" mass="35574">MRSLRGLRWWGSLLLAGVLSGAGLVIDMLASGELGVVFTACFAGGCILATAWARRDSLFVPLVQPPLLLAVGVPAVVAATGSLPRSGGLASTLLAVGGPLVNAFPTLAVTTAICLALGFIRSRVEPWRRADDDLDPDGRPDPRDRPLRERPPRDRGPRDRPPKDRDPRDRPPKERDPRDRPPRDRDPRDRDPRDRDPRDRDRPPRDRDPRDRDPRDRDPRDRDPRDRDPRDRDPRDRDPRDRDPRDRDPRDRVPRDRDKPRRVSIEARPARDERRRPAEERGRPVRPDDPDDEFGPGVRRVPRRVDGPDGPR</sequence>
<feature type="transmembrane region" description="Helical" evidence="2">
    <location>
        <begin position="36"/>
        <end position="53"/>
    </location>
</feature>
<dbReference type="AlphaFoldDB" id="A0A4R6V9N6"/>
<evidence type="ECO:0000256" key="2">
    <source>
        <dbReference type="SAM" id="Phobius"/>
    </source>
</evidence>
<dbReference type="Proteomes" id="UP000295705">
    <property type="component" value="Unassembled WGS sequence"/>
</dbReference>
<gene>
    <name evidence="4" type="ORF">EV188_104153</name>
</gene>
<feature type="transmembrane region" description="Helical" evidence="2">
    <location>
        <begin position="103"/>
        <end position="120"/>
    </location>
</feature>
<feature type="compositionally biased region" description="Basic and acidic residues" evidence="1">
    <location>
        <begin position="303"/>
        <end position="312"/>
    </location>
</feature>
<evidence type="ECO:0000256" key="1">
    <source>
        <dbReference type="SAM" id="MobiDB-lite"/>
    </source>
</evidence>
<dbReference type="Pfam" id="PF20177">
    <property type="entry name" value="DUF6542"/>
    <property type="match status" value="1"/>
</dbReference>
<keyword evidence="2" id="KW-0472">Membrane</keyword>
<evidence type="ECO:0000313" key="5">
    <source>
        <dbReference type="Proteomes" id="UP000295705"/>
    </source>
</evidence>
<proteinExistence type="predicted"/>
<feature type="compositionally biased region" description="Basic and acidic residues" evidence="1">
    <location>
        <begin position="129"/>
        <end position="288"/>
    </location>
</feature>
<protein>
    <recommendedName>
        <fullName evidence="3">DUF6542 domain-containing protein</fullName>
    </recommendedName>
</protein>